<name>A0A239U184_9FIRM</name>
<dbReference type="EMBL" id="LT906446">
    <property type="protein sequence ID" value="SNV03612.1"/>
    <property type="molecule type" value="Genomic_DNA"/>
</dbReference>
<proteinExistence type="predicted"/>
<dbReference type="GeneID" id="78507811"/>
<reference evidence="2 3" key="1">
    <citation type="submission" date="2017-06" db="EMBL/GenBank/DDBJ databases">
        <authorList>
            <consortium name="Pathogen Informatics"/>
        </authorList>
    </citation>
    <scope>NUCLEOTIDE SEQUENCE [LARGE SCALE GENOMIC DNA]</scope>
    <source>
        <strain evidence="2 3">NCTC10570</strain>
    </source>
</reference>
<accession>A0A239U184</accession>
<feature type="transmembrane region" description="Helical" evidence="1">
    <location>
        <begin position="12"/>
        <end position="34"/>
    </location>
</feature>
<evidence type="ECO:0000313" key="3">
    <source>
        <dbReference type="Proteomes" id="UP000215383"/>
    </source>
</evidence>
<dbReference type="OrthoDB" id="1662953at2"/>
<organism evidence="2 3">
    <name type="scientific">Megamonas hypermegale</name>
    <dbReference type="NCBI Taxonomy" id="158847"/>
    <lineage>
        <taxon>Bacteria</taxon>
        <taxon>Bacillati</taxon>
        <taxon>Bacillota</taxon>
        <taxon>Negativicutes</taxon>
        <taxon>Selenomonadales</taxon>
        <taxon>Selenomonadaceae</taxon>
        <taxon>Megamonas</taxon>
    </lineage>
</organism>
<protein>
    <submittedName>
        <fullName evidence="2">Protein of uncharacterized function (DUF2939)</fullName>
    </submittedName>
</protein>
<evidence type="ECO:0000256" key="1">
    <source>
        <dbReference type="SAM" id="Phobius"/>
    </source>
</evidence>
<keyword evidence="1" id="KW-1133">Transmembrane helix</keyword>
<keyword evidence="3" id="KW-1185">Reference proteome</keyword>
<keyword evidence="1" id="KW-0812">Transmembrane</keyword>
<evidence type="ECO:0000313" key="2">
    <source>
        <dbReference type="EMBL" id="SNV03612.1"/>
    </source>
</evidence>
<keyword evidence="1" id="KW-0472">Membrane</keyword>
<dbReference type="eggNOG" id="ENOG502ZCIE">
    <property type="taxonomic scope" value="Bacteria"/>
</dbReference>
<sequence length="350" mass="39170">MVLSAQTKLKIFIVALVVVIIGIGGCIAYFNFYVKTPEYTLKAVQEAVETHDIDEFNKYVNVDTVVAGVTNNMLDAIIASQNNLPEEAKVAMNSLATMFKAPLVASLNDGLNTFVKTGSWEATEDVKDSQGAMINSKMILDQTGLMDLTYLGTDYINIDEENGTAQAGIRTQQNEINQPFVFQVTLEEQPDGYWKVVSVDNFADFIKLLQDGRKAYIEEYLNKTATVLNDKEKTLTENEAKLNASLKMGVLGDEKSRMELKSTIESTILPQLKEVQANLQEVNVPKAAETLHNLRLKACESKIAYYENYAKWLENKDIKTLREATDNMKKAKTMEHEAELLTNRIQGQLS</sequence>
<gene>
    <name evidence="2" type="ORF">SAMEA4364220_01823</name>
</gene>
<dbReference type="Proteomes" id="UP000215383">
    <property type="component" value="Chromosome 1"/>
</dbReference>
<dbReference type="RefSeq" id="WP_027890480.1">
    <property type="nucleotide sequence ID" value="NZ_LT906446.1"/>
</dbReference>
<dbReference type="AlphaFoldDB" id="A0A239U184"/>